<evidence type="ECO:0000313" key="3">
    <source>
        <dbReference type="EMBL" id="KAK1760153.1"/>
    </source>
</evidence>
<evidence type="ECO:0000259" key="1">
    <source>
        <dbReference type="Pfam" id="PF06985"/>
    </source>
</evidence>
<dbReference type="AlphaFoldDB" id="A0AAJ0FE97"/>
<dbReference type="Pfam" id="PF06985">
    <property type="entry name" value="HET"/>
    <property type="match status" value="1"/>
</dbReference>
<evidence type="ECO:0000313" key="4">
    <source>
        <dbReference type="Proteomes" id="UP001239445"/>
    </source>
</evidence>
<organism evidence="3 4">
    <name type="scientific">Echria macrotheca</name>
    <dbReference type="NCBI Taxonomy" id="438768"/>
    <lineage>
        <taxon>Eukaryota</taxon>
        <taxon>Fungi</taxon>
        <taxon>Dikarya</taxon>
        <taxon>Ascomycota</taxon>
        <taxon>Pezizomycotina</taxon>
        <taxon>Sordariomycetes</taxon>
        <taxon>Sordariomycetidae</taxon>
        <taxon>Sordariales</taxon>
        <taxon>Schizotheciaceae</taxon>
        <taxon>Echria</taxon>
    </lineage>
</organism>
<name>A0AAJ0FE97_9PEZI</name>
<dbReference type="InterPro" id="IPR058525">
    <property type="entry name" value="DUF8212"/>
</dbReference>
<dbReference type="PANTHER" id="PTHR10622:SF10">
    <property type="entry name" value="HET DOMAIN-CONTAINING PROTEIN"/>
    <property type="match status" value="1"/>
</dbReference>
<reference evidence="3" key="1">
    <citation type="submission" date="2023-06" db="EMBL/GenBank/DDBJ databases">
        <title>Genome-scale phylogeny and comparative genomics of the fungal order Sordariales.</title>
        <authorList>
            <consortium name="Lawrence Berkeley National Laboratory"/>
            <person name="Hensen N."/>
            <person name="Bonometti L."/>
            <person name="Westerberg I."/>
            <person name="Brannstrom I.O."/>
            <person name="Guillou S."/>
            <person name="Cros-Aarteil S."/>
            <person name="Calhoun S."/>
            <person name="Haridas S."/>
            <person name="Kuo A."/>
            <person name="Mondo S."/>
            <person name="Pangilinan J."/>
            <person name="Riley R."/>
            <person name="Labutti K."/>
            <person name="Andreopoulos B."/>
            <person name="Lipzen A."/>
            <person name="Chen C."/>
            <person name="Yanf M."/>
            <person name="Daum C."/>
            <person name="Ng V."/>
            <person name="Clum A."/>
            <person name="Steindorff A."/>
            <person name="Ohm R."/>
            <person name="Martin F."/>
            <person name="Silar P."/>
            <person name="Natvig D."/>
            <person name="Lalanne C."/>
            <person name="Gautier V."/>
            <person name="Ament-Velasquez S.L."/>
            <person name="Kruys A."/>
            <person name="Hutchinson M.I."/>
            <person name="Powell A.J."/>
            <person name="Barry K."/>
            <person name="Miller A.N."/>
            <person name="Grigoriev I.V."/>
            <person name="Debuchy R."/>
            <person name="Gladieux P."/>
            <person name="Thoren M.H."/>
            <person name="Johannesson H."/>
        </authorList>
    </citation>
    <scope>NUCLEOTIDE SEQUENCE</scope>
    <source>
        <strain evidence="3">PSN4</strain>
    </source>
</reference>
<protein>
    <submittedName>
        <fullName evidence="3">Heterokaryon incompatibility protein-domain-containing protein</fullName>
    </submittedName>
</protein>
<dbReference type="Proteomes" id="UP001239445">
    <property type="component" value="Unassembled WGS sequence"/>
</dbReference>
<dbReference type="PANTHER" id="PTHR10622">
    <property type="entry name" value="HET DOMAIN-CONTAINING PROTEIN"/>
    <property type="match status" value="1"/>
</dbReference>
<dbReference type="Pfam" id="PF26640">
    <property type="entry name" value="DUF8212"/>
    <property type="match status" value="1"/>
</dbReference>
<evidence type="ECO:0000259" key="2">
    <source>
        <dbReference type="Pfam" id="PF26640"/>
    </source>
</evidence>
<gene>
    <name evidence="3" type="ORF">QBC47DRAFT_289373</name>
</gene>
<comment type="caution">
    <text evidence="3">The sequence shown here is derived from an EMBL/GenBank/DDBJ whole genome shotgun (WGS) entry which is preliminary data.</text>
</comment>
<accession>A0AAJ0FE97</accession>
<dbReference type="InterPro" id="IPR010730">
    <property type="entry name" value="HET"/>
</dbReference>
<feature type="domain" description="DUF8212" evidence="2">
    <location>
        <begin position="223"/>
        <end position="249"/>
    </location>
</feature>
<proteinExistence type="predicted"/>
<keyword evidence="4" id="KW-1185">Reference proteome</keyword>
<sequence length="534" mass="61230">MRLINTKTLELEDVFGQPPRYAILSHTWELGGEVSYQDFLRPEVRETKSGFNKIKLTCDQARKDGLDYAWVDTCCIDKTSSADLSEAINSMFKWYQKAAVCYAYLVDVPGIGDKQDSDAKFASSRWFTRGWTLQELIAPETVRFFSFDWVELGNKVSLSDTLHNITRIRKWILLGLEYIQQVSVAERMSWAAHRQTTREEDTAYCLMGLFNVNMPMLYGEGSKAFLRLQEEILKETDDHSLFAWRASVEAEPLGEFSLRGLLANSPSEFSACTGIVAYQSSVNQVPLSVTSKGVHLDCLFQDEKIAVMGQEQTSLAGLNCRRGDNFHSVIAIQMIRRENRWFRSHPHQLYELPPYGHYRTVYVAKCTNNLPRIRLDTPDLEGGIYISKLPSGMHFQRVHSALRFINFPKLRTLTFGSRNPFRGMSYTGSDFCDITLQFGWDSLPYVLEIFLWQSMQLPPRKSQFAFRASVRPFARGQTGSADQPSSQIETKPEPPYETQVLQFGPEKNRLTVSLKPGFVQGYDMFILEVFLHRY</sequence>
<dbReference type="EMBL" id="MU839827">
    <property type="protein sequence ID" value="KAK1760153.1"/>
    <property type="molecule type" value="Genomic_DNA"/>
</dbReference>
<feature type="domain" description="Heterokaryon incompatibility" evidence="1">
    <location>
        <begin position="21"/>
        <end position="105"/>
    </location>
</feature>